<reference evidence="1" key="1">
    <citation type="submission" date="2019-03" db="EMBL/GenBank/DDBJ databases">
        <authorList>
            <person name="Mank J."/>
            <person name="Almeida P."/>
        </authorList>
    </citation>
    <scope>NUCLEOTIDE SEQUENCE</scope>
    <source>
        <strain evidence="1">78183</strain>
    </source>
</reference>
<name>A0A6N2NAS8_SALVM</name>
<sequence length="141" mass="16079">MYRWLAGREHIPFRRAIHQVLLSTATIAPRTLHMAMEACIISVSATEIAEKTPRVLPGSWSLLQRKSWQKMGVARQIFSPQIFITLNPLILIHCRIRVTWKIKFSSSIQINSRPTTASCPQHSSKLAIQQRLIIIITQAVK</sequence>
<dbReference type="EMBL" id="CAADRP010002240">
    <property type="protein sequence ID" value="VFU64049.1"/>
    <property type="molecule type" value="Genomic_DNA"/>
</dbReference>
<accession>A0A6N2NAS8</accession>
<gene>
    <name evidence="1" type="ORF">SVIM_LOCUS489857</name>
</gene>
<evidence type="ECO:0000313" key="1">
    <source>
        <dbReference type="EMBL" id="VFU64049.1"/>
    </source>
</evidence>
<proteinExistence type="predicted"/>
<dbReference type="AlphaFoldDB" id="A0A6N2NAS8"/>
<organism evidence="1">
    <name type="scientific">Salix viminalis</name>
    <name type="common">Common osier</name>
    <name type="synonym">Basket willow</name>
    <dbReference type="NCBI Taxonomy" id="40686"/>
    <lineage>
        <taxon>Eukaryota</taxon>
        <taxon>Viridiplantae</taxon>
        <taxon>Streptophyta</taxon>
        <taxon>Embryophyta</taxon>
        <taxon>Tracheophyta</taxon>
        <taxon>Spermatophyta</taxon>
        <taxon>Magnoliopsida</taxon>
        <taxon>eudicotyledons</taxon>
        <taxon>Gunneridae</taxon>
        <taxon>Pentapetalae</taxon>
        <taxon>rosids</taxon>
        <taxon>fabids</taxon>
        <taxon>Malpighiales</taxon>
        <taxon>Salicaceae</taxon>
        <taxon>Saliceae</taxon>
        <taxon>Salix</taxon>
    </lineage>
</organism>
<protein>
    <submittedName>
        <fullName evidence="1">Uncharacterized protein</fullName>
    </submittedName>
</protein>